<organism evidence="1 2">
    <name type="scientific">Spirosoma oryzae</name>
    <dbReference type="NCBI Taxonomy" id="1469603"/>
    <lineage>
        <taxon>Bacteria</taxon>
        <taxon>Pseudomonadati</taxon>
        <taxon>Bacteroidota</taxon>
        <taxon>Cytophagia</taxon>
        <taxon>Cytophagales</taxon>
        <taxon>Cytophagaceae</taxon>
        <taxon>Spirosoma</taxon>
    </lineage>
</organism>
<name>A0A2T0S762_9BACT</name>
<dbReference type="OrthoDB" id="9929615at2"/>
<dbReference type="Proteomes" id="UP000238375">
    <property type="component" value="Unassembled WGS sequence"/>
</dbReference>
<dbReference type="RefSeq" id="WP_146141512.1">
    <property type="nucleotide sequence ID" value="NZ_PVTE01000026.1"/>
</dbReference>
<dbReference type="EMBL" id="PVTE01000026">
    <property type="protein sequence ID" value="PRY29254.1"/>
    <property type="molecule type" value="Genomic_DNA"/>
</dbReference>
<evidence type="ECO:0000313" key="2">
    <source>
        <dbReference type="Proteomes" id="UP000238375"/>
    </source>
</evidence>
<sequence>MRDFTSSLLVDLSSYPATQPVLLTIRGGDGDVNYTVFKDFTGRYAYGNIVNYALGHPAELRGKSLLTVTLVTDTNPFTNRTSLWFVVNDHRFAPFTADADADNGTVSYSITLSFV</sequence>
<accession>A0A2T0S762</accession>
<protein>
    <submittedName>
        <fullName evidence="1">Uncharacterized protein</fullName>
    </submittedName>
</protein>
<proteinExistence type="predicted"/>
<comment type="caution">
    <text evidence="1">The sequence shown here is derived from an EMBL/GenBank/DDBJ whole genome shotgun (WGS) entry which is preliminary data.</text>
</comment>
<gene>
    <name evidence="1" type="ORF">CLV58_12636</name>
</gene>
<keyword evidence="2" id="KW-1185">Reference proteome</keyword>
<reference evidence="1 2" key="1">
    <citation type="submission" date="2018-03" db="EMBL/GenBank/DDBJ databases">
        <title>Genomic Encyclopedia of Archaeal and Bacterial Type Strains, Phase II (KMG-II): from individual species to whole genera.</title>
        <authorList>
            <person name="Goeker M."/>
        </authorList>
    </citation>
    <scope>NUCLEOTIDE SEQUENCE [LARGE SCALE GENOMIC DNA]</scope>
    <source>
        <strain evidence="1 2">DSM 28354</strain>
    </source>
</reference>
<dbReference type="AlphaFoldDB" id="A0A2T0S762"/>
<evidence type="ECO:0000313" key="1">
    <source>
        <dbReference type="EMBL" id="PRY29254.1"/>
    </source>
</evidence>